<feature type="region of interest" description="Disordered" evidence="1">
    <location>
        <begin position="138"/>
        <end position="284"/>
    </location>
</feature>
<feature type="region of interest" description="Disordered" evidence="1">
    <location>
        <begin position="24"/>
        <end position="87"/>
    </location>
</feature>
<proteinExistence type="predicted"/>
<evidence type="ECO:0000313" key="2">
    <source>
        <dbReference type="EMBL" id="SDE50324.1"/>
    </source>
</evidence>
<dbReference type="OrthoDB" id="7875768at2"/>
<sequence>MSDPVKSVEIEDVLSSIRRLLSDGENAATEARPAASERAVAPNRVTSKRGAAPLVLTPALRVGSGDAPAQTSEHGRDDHAEGAEPTPDEVIGAAISAIAAEAARAETAEGEAGQAHRERGAAIRSRLQSTIAELEAAITHRSEEWEPDGSEAAPVMDWEAVRGDEAAFLSRRHPPFQADGAARPAPVEAPSEPDEEPSMASRPEPQQPAPEGQAGAARLQPVPDEEPMPEPHLAMPPQAEAPFDESWDEPAAEPERDVLPGPAAPAPAESRGASLAETAEAALDPDMLKDIVREVLREELDGELGERITRNVRKLVRREIFRALSTGEFD</sequence>
<feature type="compositionally biased region" description="Basic and acidic residues" evidence="1">
    <location>
        <begin position="73"/>
        <end position="82"/>
    </location>
</feature>
<dbReference type="AlphaFoldDB" id="A0A1G7DFF8"/>
<protein>
    <submittedName>
        <fullName evidence="2">Uncharacterized protein</fullName>
    </submittedName>
</protein>
<keyword evidence="3" id="KW-1185">Reference proteome</keyword>
<evidence type="ECO:0000256" key="1">
    <source>
        <dbReference type="SAM" id="MobiDB-lite"/>
    </source>
</evidence>
<dbReference type="STRING" id="521013.SAMN04488567_1920"/>
<gene>
    <name evidence="2" type="ORF">SAMN04488567_1920</name>
</gene>
<organism evidence="2 3">
    <name type="scientific">Limimaricola pyoseonensis</name>
    <dbReference type="NCBI Taxonomy" id="521013"/>
    <lineage>
        <taxon>Bacteria</taxon>
        <taxon>Pseudomonadati</taxon>
        <taxon>Pseudomonadota</taxon>
        <taxon>Alphaproteobacteria</taxon>
        <taxon>Rhodobacterales</taxon>
        <taxon>Paracoccaceae</taxon>
        <taxon>Limimaricola</taxon>
    </lineage>
</organism>
<dbReference type="RefSeq" id="WP_090111342.1">
    <property type="nucleotide sequence ID" value="NZ_FNAT01000002.1"/>
</dbReference>
<dbReference type="Proteomes" id="UP000198922">
    <property type="component" value="Unassembled WGS sequence"/>
</dbReference>
<dbReference type="EMBL" id="FNAT01000002">
    <property type="protein sequence ID" value="SDE50324.1"/>
    <property type="molecule type" value="Genomic_DNA"/>
</dbReference>
<accession>A0A1G7DFF8</accession>
<evidence type="ECO:0000313" key="3">
    <source>
        <dbReference type="Proteomes" id="UP000198922"/>
    </source>
</evidence>
<name>A0A1G7DFF8_9RHOB</name>
<feature type="compositionally biased region" description="Acidic residues" evidence="1">
    <location>
        <begin position="242"/>
        <end position="252"/>
    </location>
</feature>
<feature type="region of interest" description="Disordered" evidence="1">
    <location>
        <begin position="102"/>
        <end position="126"/>
    </location>
</feature>
<reference evidence="3" key="1">
    <citation type="submission" date="2016-10" db="EMBL/GenBank/DDBJ databases">
        <authorList>
            <person name="Varghese N."/>
            <person name="Submissions S."/>
        </authorList>
    </citation>
    <scope>NUCLEOTIDE SEQUENCE [LARGE SCALE GENOMIC DNA]</scope>
    <source>
        <strain evidence="3">DSM 21424</strain>
    </source>
</reference>